<keyword evidence="7" id="KW-1185">Reference proteome</keyword>
<evidence type="ECO:0000256" key="5">
    <source>
        <dbReference type="ARBA" id="ARBA00023004"/>
    </source>
</evidence>
<dbReference type="Proteomes" id="UP000518892">
    <property type="component" value="Unassembled WGS sequence"/>
</dbReference>
<dbReference type="PROSITE" id="PS51404">
    <property type="entry name" value="DYP_PEROXIDASE"/>
    <property type="match status" value="1"/>
</dbReference>
<dbReference type="PANTHER" id="PTHR30521:SF5">
    <property type="entry name" value="BLR4509 PROTEIN"/>
    <property type="match status" value="1"/>
</dbReference>
<dbReference type="PANTHER" id="PTHR30521">
    <property type="entry name" value="DEFERROCHELATASE/PEROXIDASE"/>
    <property type="match status" value="1"/>
</dbReference>
<evidence type="ECO:0000256" key="1">
    <source>
        <dbReference type="ARBA" id="ARBA00001970"/>
    </source>
</evidence>
<reference evidence="6 7" key="1">
    <citation type="submission" date="2020-08" db="EMBL/GenBank/DDBJ databases">
        <title>Genomic Encyclopedia of Type Strains, Phase III (KMG-III): the genomes of soil and plant-associated and newly described type strains.</title>
        <authorList>
            <person name="Whitman W."/>
        </authorList>
    </citation>
    <scope>NUCLEOTIDE SEQUENCE [LARGE SCALE GENOMIC DNA]</scope>
    <source>
        <strain evidence="6 7">CECT 7744</strain>
    </source>
</reference>
<protein>
    <submittedName>
        <fullName evidence="6">Dyp-type peroxidase family</fullName>
    </submittedName>
</protein>
<evidence type="ECO:0000313" key="7">
    <source>
        <dbReference type="Proteomes" id="UP000518892"/>
    </source>
</evidence>
<comment type="caution">
    <text evidence="6">The sequence shown here is derived from an EMBL/GenBank/DDBJ whole genome shotgun (WGS) entry which is preliminary data.</text>
</comment>
<dbReference type="GO" id="GO:0004601">
    <property type="term" value="F:peroxidase activity"/>
    <property type="evidence" value="ECO:0007669"/>
    <property type="project" value="UniProtKB-KW"/>
</dbReference>
<dbReference type="InterPro" id="IPR006314">
    <property type="entry name" value="Dyp_peroxidase"/>
</dbReference>
<proteinExistence type="predicted"/>
<dbReference type="GO" id="GO:0046872">
    <property type="term" value="F:metal ion binding"/>
    <property type="evidence" value="ECO:0007669"/>
    <property type="project" value="UniProtKB-KW"/>
</dbReference>
<dbReference type="Gene3D" id="2.40.180.10">
    <property type="entry name" value="Catalase core domain"/>
    <property type="match status" value="1"/>
</dbReference>
<sequence length="897" mass="99464">MSSLEFDDIQGIVLSGYGELPHAAFLMLHFGEPAAARDWVGAMAHRVATGAEGRPVRDEGRLQLAFSWPGLAHLELSWQALKGFSREFREGLAGSPRRSRVLGDSEESAPSGWHWGRPEAPAIHALLMVYGATPRSLQALVARQRETLEAAGIRVLETLESQPLPGAKEHFGFRDGISQPKLAGVSNSKDPRHRVAAGEFVLGYPNERGQYTARPLVSPIEDPHSLLPEVAGGEARDLGRNGSYLVFRQLSQDVHGFWSWLDGQAPGSEARRALAAKMVGRWPDGTPLVGSAEGETGDAQANAFGYHHEDPEGLKCPLGAHVRRTNPRDMLPPKPGSEDSLAINRRHRLLRRGRAYGPPLAESLAPDDLLAAGDDGVERGLLFLCVNADISRQFEFVQQTWVNNANFAGLHADTDPLIGPRGAGRETFTVPDAPLRRRHHGLPRFVRVRGGAYFFLPGRRALRYLAEPPPGLTTPASAPAAPATLLPDTWWLRAGRLFNRAVQQGIVLSRRCTTLRNGLDRLVQKPATEALQAMIRRRRQRLGIDADLAIAEERILPEEAEVTRRITERMSAFLLRTYRHGTAERAGNTKTYGLLEAEFEVLALPQALRCGLFAAPGRYHAWVRFGGPGPRVTPDIRNNGVLSLGVKVTGVPGETLLDDEAHTQDFSAISAPTFTTPDVYENAKLQRLIGAGMPVWYFLNPFDSHYRDMLLQALYAKAHGSPFETDYWSCVPYLFGEGRAIKYRFVPLLAGRSPVPLPAPDDYLREAMQRTLGSAEEVVFEMRIQCQEDPVTMPIEDASVIWTSPEVPVATLRIPAQAFVTPERERLARELTINPWHALPDHRPLGNQNRARREIYYETSRVRQRINGEAHFIPDTQAWRRRREDAHAGRGRAGRAP</sequence>
<dbReference type="InterPro" id="IPR020835">
    <property type="entry name" value="Catalase_sf"/>
</dbReference>
<keyword evidence="5" id="KW-0408">Iron</keyword>
<dbReference type="GO" id="GO:0020037">
    <property type="term" value="F:heme binding"/>
    <property type="evidence" value="ECO:0007669"/>
    <property type="project" value="InterPro"/>
</dbReference>
<evidence type="ECO:0000313" key="6">
    <source>
        <dbReference type="EMBL" id="MBB3229273.1"/>
    </source>
</evidence>
<comment type="cofactor">
    <cofactor evidence="1">
        <name>heme b</name>
        <dbReference type="ChEBI" id="CHEBI:60344"/>
    </cofactor>
</comment>
<dbReference type="GO" id="GO:0005829">
    <property type="term" value="C:cytosol"/>
    <property type="evidence" value="ECO:0007669"/>
    <property type="project" value="TreeGrafter"/>
</dbReference>
<dbReference type="AlphaFoldDB" id="A0A7W5HJU2"/>
<dbReference type="InterPro" id="IPR011008">
    <property type="entry name" value="Dimeric_a/b-barrel"/>
</dbReference>
<keyword evidence="2 6" id="KW-0575">Peroxidase</keyword>
<name>A0A7W5HJU2_9GAMM</name>
<gene>
    <name evidence="6" type="ORF">FHR97_000088</name>
</gene>
<dbReference type="SUPFAM" id="SSF54909">
    <property type="entry name" value="Dimeric alpha+beta barrel"/>
    <property type="match status" value="1"/>
</dbReference>
<evidence type="ECO:0000256" key="4">
    <source>
        <dbReference type="ARBA" id="ARBA00023002"/>
    </source>
</evidence>
<keyword evidence="3" id="KW-0479">Metal-binding</keyword>
<evidence type="ECO:0000256" key="2">
    <source>
        <dbReference type="ARBA" id="ARBA00022559"/>
    </source>
</evidence>
<evidence type="ECO:0000256" key="3">
    <source>
        <dbReference type="ARBA" id="ARBA00022723"/>
    </source>
</evidence>
<accession>A0A7W5HJU2</accession>
<organism evidence="6 7">
    <name type="scientific">Halomonas stenophila</name>
    <dbReference type="NCBI Taxonomy" id="795312"/>
    <lineage>
        <taxon>Bacteria</taxon>
        <taxon>Pseudomonadati</taxon>
        <taxon>Pseudomonadota</taxon>
        <taxon>Gammaproteobacteria</taxon>
        <taxon>Oceanospirillales</taxon>
        <taxon>Halomonadaceae</taxon>
        <taxon>Halomonas</taxon>
    </lineage>
</organism>
<dbReference type="RefSeq" id="WP_183381810.1">
    <property type="nucleotide sequence ID" value="NZ_JACHXR010000001.1"/>
</dbReference>
<dbReference type="EMBL" id="JACHXR010000001">
    <property type="protein sequence ID" value="MBB3229273.1"/>
    <property type="molecule type" value="Genomic_DNA"/>
</dbReference>
<keyword evidence="4" id="KW-0560">Oxidoreductase</keyword>
<dbReference type="SUPFAM" id="SSF56634">
    <property type="entry name" value="Heme-dependent catalase-like"/>
    <property type="match status" value="1"/>
</dbReference>